<sequence length="346" mass="38038">MKYFNKYKIFFLSLFAISFIACEDESMKEQVTVTFGPEYNATMNESSDGETNSKEVTINFSQVIASDAAVNINVDTDAEYGINYITYPPMVEDGKLTIFAGRGETTASFTVTSLYDGQFTGGSELSFSLDQFNGEFKSAAGDDYNLTIYDADTPPVITVIDFNEYGNYEVPGSPFTVEFVPGFKTDRGWQTRATFGFEDTPGVQASAFGGDPGTDNAWMILDLTQVQRESNSENLDPSALNSLVLSMVVESYFDGSGELEMKYSTTYPGSGNPEDYDWTMVNEFNQNLPEKGSGSANAPDGYWKEVSANLSDALGSDQLYIAFHFYNASSANSVSYTIDNLEIRGE</sequence>
<dbReference type="Proteomes" id="UP000298616">
    <property type="component" value="Chromosome"/>
</dbReference>
<keyword evidence="1" id="KW-0732">Signal</keyword>
<dbReference type="OrthoDB" id="5500612at2"/>
<dbReference type="EMBL" id="CP028923">
    <property type="protein sequence ID" value="QCK16045.1"/>
    <property type="molecule type" value="Genomic_DNA"/>
</dbReference>
<name>A0A4D7JZB4_9BACT</name>
<evidence type="ECO:0000313" key="3">
    <source>
        <dbReference type="Proteomes" id="UP000298616"/>
    </source>
</evidence>
<dbReference type="KEGG" id="fpf:DCC35_15505"/>
<proteinExistence type="predicted"/>
<dbReference type="PROSITE" id="PS51257">
    <property type="entry name" value="PROKAR_LIPOPROTEIN"/>
    <property type="match status" value="1"/>
</dbReference>
<accession>A0A4D7JZB4</accession>
<evidence type="ECO:0000256" key="1">
    <source>
        <dbReference type="SAM" id="SignalP"/>
    </source>
</evidence>
<feature type="chain" id="PRO_5020987280" description="DUF5017 domain-containing protein" evidence="1">
    <location>
        <begin position="24"/>
        <end position="346"/>
    </location>
</feature>
<evidence type="ECO:0008006" key="4">
    <source>
        <dbReference type="Google" id="ProtNLM"/>
    </source>
</evidence>
<protein>
    <recommendedName>
        <fullName evidence="4">DUF5017 domain-containing protein</fullName>
    </recommendedName>
</protein>
<keyword evidence="3" id="KW-1185">Reference proteome</keyword>
<feature type="signal peptide" evidence="1">
    <location>
        <begin position="1"/>
        <end position="23"/>
    </location>
</feature>
<organism evidence="2 3">
    <name type="scientific">Mangrovivirga cuniculi</name>
    <dbReference type="NCBI Taxonomy" id="2715131"/>
    <lineage>
        <taxon>Bacteria</taxon>
        <taxon>Pseudomonadati</taxon>
        <taxon>Bacteroidota</taxon>
        <taxon>Cytophagia</taxon>
        <taxon>Cytophagales</taxon>
        <taxon>Mangrovivirgaceae</taxon>
        <taxon>Mangrovivirga</taxon>
    </lineage>
</organism>
<dbReference type="RefSeq" id="WP_137091644.1">
    <property type="nucleotide sequence ID" value="NZ_CP028923.1"/>
</dbReference>
<reference evidence="2 3" key="1">
    <citation type="submission" date="2018-04" db="EMBL/GenBank/DDBJ databases">
        <title>Complete genome uncultured novel isolate.</title>
        <authorList>
            <person name="Merlino G."/>
        </authorList>
    </citation>
    <scope>NUCLEOTIDE SEQUENCE [LARGE SCALE GENOMIC DNA]</scope>
    <source>
        <strain evidence="3">R1DC9</strain>
    </source>
</reference>
<evidence type="ECO:0000313" key="2">
    <source>
        <dbReference type="EMBL" id="QCK16045.1"/>
    </source>
</evidence>
<gene>
    <name evidence="2" type="ORF">DCC35_15505</name>
</gene>
<dbReference type="AlphaFoldDB" id="A0A4D7JZB4"/>